<reference evidence="7" key="1">
    <citation type="submission" date="2022-11" db="EMBL/GenBank/DDBJ databases">
        <title>Dyadobacter pollutisoli sp. nov., isolated from plastic dumped soil.</title>
        <authorList>
            <person name="Kim J.M."/>
            <person name="Kim K.R."/>
            <person name="Lee J.K."/>
            <person name="Hao L."/>
            <person name="Jeon C.O."/>
        </authorList>
    </citation>
    <scope>NUCLEOTIDE SEQUENCE</scope>
    <source>
        <strain evidence="7">U1</strain>
    </source>
</reference>
<protein>
    <submittedName>
        <fullName evidence="7">Radical SAM protein</fullName>
    </submittedName>
</protein>
<dbReference type="InterPro" id="IPR050377">
    <property type="entry name" value="Radical_SAM_PqqE_MftC-like"/>
</dbReference>
<gene>
    <name evidence="7" type="ORF">ON006_15770</name>
</gene>
<dbReference type="InterPro" id="IPR007197">
    <property type="entry name" value="rSAM"/>
</dbReference>
<evidence type="ECO:0000256" key="4">
    <source>
        <dbReference type="ARBA" id="ARBA00023004"/>
    </source>
</evidence>
<dbReference type="CDD" id="cd01335">
    <property type="entry name" value="Radical_SAM"/>
    <property type="match status" value="1"/>
</dbReference>
<dbReference type="PANTHER" id="PTHR11228:SF7">
    <property type="entry name" value="PQQA PEPTIDE CYCLASE"/>
    <property type="match status" value="1"/>
</dbReference>
<evidence type="ECO:0000313" key="8">
    <source>
        <dbReference type="Proteomes" id="UP001164653"/>
    </source>
</evidence>
<name>A0A9E8SHL9_9BACT</name>
<dbReference type="Proteomes" id="UP001164653">
    <property type="component" value="Chromosome"/>
</dbReference>
<keyword evidence="8" id="KW-1185">Reference proteome</keyword>
<dbReference type="Gene3D" id="3.20.20.70">
    <property type="entry name" value="Aldolase class I"/>
    <property type="match status" value="1"/>
</dbReference>
<dbReference type="RefSeq" id="WP_244822963.1">
    <property type="nucleotide sequence ID" value="NZ_CP112998.1"/>
</dbReference>
<evidence type="ECO:0000256" key="1">
    <source>
        <dbReference type="ARBA" id="ARBA00001966"/>
    </source>
</evidence>
<feature type="domain" description="Radical SAM core" evidence="6">
    <location>
        <begin position="14"/>
        <end position="229"/>
    </location>
</feature>
<dbReference type="PANTHER" id="PTHR11228">
    <property type="entry name" value="RADICAL SAM DOMAIN PROTEIN"/>
    <property type="match status" value="1"/>
</dbReference>
<sequence length="352" mass="39623">MQKDINSFCESVGQPPDRFRTIQIHPTKKCNLTCLHCYSSSAPGYHDVLDLANLKSFLAYAFDNGFNNISVSGGEPFLYKDLEELLQFSRSIGYQNTLASNGMLLRSERAKRILDFVDLIAISVDGPQPLHDKIRNQAGAFDKMCQGLEVLKDLDKPFGIIHTLTPESWTSLIWLGEFAASNGAKLLQLHPLEMYGRALDTLTSEAIDDDLAHKMFILGHYLVSKYSDQLVVQLDMLHRDYLLAHPQIVSGFERSCGQSGKLADLLDTIVIEESGTILPVSYGFNPRYSIGNISNFSMSAFEDFERQSIPDIKDIFKNTLSRIAEYGTRDIVNWNELLIEESHRSMEVGIEI</sequence>
<keyword evidence="2" id="KW-0949">S-adenosyl-L-methionine</keyword>
<evidence type="ECO:0000259" key="6">
    <source>
        <dbReference type="PROSITE" id="PS51918"/>
    </source>
</evidence>
<dbReference type="InterPro" id="IPR058240">
    <property type="entry name" value="rSAM_sf"/>
</dbReference>
<dbReference type="GO" id="GO:0046872">
    <property type="term" value="F:metal ion binding"/>
    <property type="evidence" value="ECO:0007669"/>
    <property type="project" value="UniProtKB-KW"/>
</dbReference>
<keyword evidence="4" id="KW-0408">Iron</keyword>
<comment type="cofactor">
    <cofactor evidence="1">
        <name>[4Fe-4S] cluster</name>
        <dbReference type="ChEBI" id="CHEBI:49883"/>
    </cofactor>
</comment>
<dbReference type="SFLD" id="SFLDG01067">
    <property type="entry name" value="SPASM/twitch_domain_containing"/>
    <property type="match status" value="1"/>
</dbReference>
<dbReference type="KEGG" id="dpf:ON006_15770"/>
<dbReference type="GO" id="GO:0051536">
    <property type="term" value="F:iron-sulfur cluster binding"/>
    <property type="evidence" value="ECO:0007669"/>
    <property type="project" value="UniProtKB-KW"/>
</dbReference>
<dbReference type="EMBL" id="CP112998">
    <property type="protein sequence ID" value="WAC09210.1"/>
    <property type="molecule type" value="Genomic_DNA"/>
</dbReference>
<dbReference type="Pfam" id="PF04055">
    <property type="entry name" value="Radical_SAM"/>
    <property type="match status" value="1"/>
</dbReference>
<dbReference type="SUPFAM" id="SSF102114">
    <property type="entry name" value="Radical SAM enzymes"/>
    <property type="match status" value="1"/>
</dbReference>
<dbReference type="AlphaFoldDB" id="A0A9E8SHL9"/>
<accession>A0A9E8SHL9</accession>
<dbReference type="PROSITE" id="PS51918">
    <property type="entry name" value="RADICAL_SAM"/>
    <property type="match status" value="1"/>
</dbReference>
<keyword evidence="5" id="KW-0411">Iron-sulfur</keyword>
<keyword evidence="3" id="KW-0479">Metal-binding</keyword>
<evidence type="ECO:0000313" key="7">
    <source>
        <dbReference type="EMBL" id="WAC09210.1"/>
    </source>
</evidence>
<evidence type="ECO:0000256" key="2">
    <source>
        <dbReference type="ARBA" id="ARBA00022691"/>
    </source>
</evidence>
<proteinExistence type="predicted"/>
<dbReference type="InterPro" id="IPR013785">
    <property type="entry name" value="Aldolase_TIM"/>
</dbReference>
<evidence type="ECO:0000256" key="5">
    <source>
        <dbReference type="ARBA" id="ARBA00023014"/>
    </source>
</evidence>
<organism evidence="7 8">
    <name type="scientific">Dyadobacter pollutisoli</name>
    <dbReference type="NCBI Taxonomy" id="2910158"/>
    <lineage>
        <taxon>Bacteria</taxon>
        <taxon>Pseudomonadati</taxon>
        <taxon>Bacteroidota</taxon>
        <taxon>Cytophagia</taxon>
        <taxon>Cytophagales</taxon>
        <taxon>Spirosomataceae</taxon>
        <taxon>Dyadobacter</taxon>
    </lineage>
</organism>
<dbReference type="SFLD" id="SFLDS00029">
    <property type="entry name" value="Radical_SAM"/>
    <property type="match status" value="1"/>
</dbReference>
<dbReference type="GO" id="GO:0003824">
    <property type="term" value="F:catalytic activity"/>
    <property type="evidence" value="ECO:0007669"/>
    <property type="project" value="InterPro"/>
</dbReference>
<evidence type="ECO:0000256" key="3">
    <source>
        <dbReference type="ARBA" id="ARBA00022723"/>
    </source>
</evidence>